<dbReference type="AlphaFoldDB" id="A0A9X3EAE8"/>
<sequence length="67" mass="7657">MKISNVSLKKFGNQIDDFFRGRIFTTVTDNNDGTVDVEYFGSMVTLNPEQSEERNNFMILMGKVSND</sequence>
<dbReference type="RefSeq" id="WP_267287261.1">
    <property type="nucleotide sequence ID" value="NZ_QVOQ01000019.1"/>
</dbReference>
<reference evidence="1" key="1">
    <citation type="submission" date="2018-08" db="EMBL/GenBank/DDBJ databases">
        <title>Draft genome sequences of Leuconostoc spp. and Weissella spp. with biocontrol potential.</title>
        <authorList>
            <person name="Lo R."/>
            <person name="Ho V.T.T."/>
            <person name="Turner M.S."/>
        </authorList>
    </citation>
    <scope>NUCLEOTIDE SEQUENCE</scope>
    <source>
        <strain evidence="1">156</strain>
    </source>
</reference>
<protein>
    <submittedName>
        <fullName evidence="1">Uncharacterized protein</fullName>
    </submittedName>
</protein>
<name>A0A9X3EAE8_9LACO</name>
<dbReference type="Proteomes" id="UP001080333">
    <property type="component" value="Unassembled WGS sequence"/>
</dbReference>
<accession>A0A9X3EAE8</accession>
<comment type="caution">
    <text evidence="1">The sequence shown here is derived from an EMBL/GenBank/DDBJ whole genome shotgun (WGS) entry which is preliminary data.</text>
</comment>
<organism evidence="1 2">
    <name type="scientific">Leuconostoc falkenbergense</name>
    <dbReference type="NCBI Taxonomy" id="2766470"/>
    <lineage>
        <taxon>Bacteria</taxon>
        <taxon>Bacillati</taxon>
        <taxon>Bacillota</taxon>
        <taxon>Bacilli</taxon>
        <taxon>Lactobacillales</taxon>
        <taxon>Lactobacillaceae</taxon>
        <taxon>Leuconostoc</taxon>
    </lineage>
</organism>
<dbReference type="EMBL" id="QVOQ01000019">
    <property type="protein sequence ID" value="MCX7579402.1"/>
    <property type="molecule type" value="Genomic_DNA"/>
</dbReference>
<evidence type="ECO:0000313" key="2">
    <source>
        <dbReference type="Proteomes" id="UP001080333"/>
    </source>
</evidence>
<evidence type="ECO:0000313" key="1">
    <source>
        <dbReference type="EMBL" id="MCX7579402.1"/>
    </source>
</evidence>
<proteinExistence type="predicted"/>
<gene>
    <name evidence="1" type="ORF">D0502_08425</name>
</gene>